<comment type="pathway">
    <text evidence="1 10">Purine metabolism; IMP biosynthesis via de novo pathway; IMP from 5-formamido-1-(5-phospho-D-ribosyl)imidazole-4-carboxamide: step 1/1.</text>
</comment>
<evidence type="ECO:0000256" key="8">
    <source>
        <dbReference type="ARBA" id="ARBA00050488"/>
    </source>
</evidence>
<evidence type="ECO:0000256" key="7">
    <source>
        <dbReference type="ARBA" id="ARBA00023268"/>
    </source>
</evidence>
<dbReference type="PIRSF" id="PIRSF000414">
    <property type="entry name" value="AICARFT_IMPCHas"/>
    <property type="match status" value="1"/>
</dbReference>
<dbReference type="FunFam" id="3.40.140.20:FF:000001">
    <property type="entry name" value="Bifunctional purine biosynthesis protein PurH"/>
    <property type="match status" value="1"/>
</dbReference>
<protein>
    <recommendedName>
        <fullName evidence="10">Bifunctional purine biosynthesis protein PurH</fullName>
    </recommendedName>
    <domain>
        <recommendedName>
            <fullName evidence="10">Phosphoribosylaminoimidazolecarboxamide formyltransferase</fullName>
            <ecNumber evidence="10">2.1.2.3</ecNumber>
        </recommendedName>
        <alternativeName>
            <fullName evidence="10">AICAR transformylase</fullName>
        </alternativeName>
    </domain>
    <domain>
        <recommendedName>
            <fullName evidence="10">IMP cyclohydrolase</fullName>
            <ecNumber evidence="10">3.5.4.10</ecNumber>
        </recommendedName>
        <alternativeName>
            <fullName evidence="10">ATIC</fullName>
        </alternativeName>
        <alternativeName>
            <fullName evidence="10">IMP synthase</fullName>
        </alternativeName>
        <alternativeName>
            <fullName evidence="10">Inosinicase</fullName>
        </alternativeName>
    </domain>
</protein>
<dbReference type="SUPFAM" id="SSF52335">
    <property type="entry name" value="Methylglyoxal synthase-like"/>
    <property type="match status" value="1"/>
</dbReference>
<proteinExistence type="inferred from homology"/>
<gene>
    <name evidence="10 12" type="primary">purH</name>
    <name evidence="12" type="ORF">CUN48_02615</name>
</gene>
<dbReference type="InterPro" id="IPR011607">
    <property type="entry name" value="MGS-like_dom"/>
</dbReference>
<comment type="domain">
    <text evidence="10">The IMP cyclohydrolase activity resides in the N-terminal region.</text>
</comment>
<dbReference type="SMART" id="SM00798">
    <property type="entry name" value="AICARFT_IMPCHas"/>
    <property type="match status" value="1"/>
</dbReference>
<comment type="catalytic activity">
    <reaction evidence="9 10">
        <text>IMP + H2O = 5-formamido-1-(5-phospho-D-ribosyl)imidazole-4-carboxamide</text>
        <dbReference type="Rhea" id="RHEA:18445"/>
        <dbReference type="ChEBI" id="CHEBI:15377"/>
        <dbReference type="ChEBI" id="CHEBI:58053"/>
        <dbReference type="ChEBI" id="CHEBI:58467"/>
        <dbReference type="EC" id="3.5.4.10"/>
    </reaction>
</comment>
<comment type="catalytic activity">
    <reaction evidence="8 10">
        <text>(6R)-10-formyltetrahydrofolate + 5-amino-1-(5-phospho-beta-D-ribosyl)imidazole-4-carboxamide = 5-formamido-1-(5-phospho-D-ribosyl)imidazole-4-carboxamide + (6S)-5,6,7,8-tetrahydrofolate</text>
        <dbReference type="Rhea" id="RHEA:22192"/>
        <dbReference type="ChEBI" id="CHEBI:57453"/>
        <dbReference type="ChEBI" id="CHEBI:58467"/>
        <dbReference type="ChEBI" id="CHEBI:58475"/>
        <dbReference type="ChEBI" id="CHEBI:195366"/>
        <dbReference type="EC" id="2.1.2.3"/>
    </reaction>
</comment>
<comment type="pathway">
    <text evidence="2 10">Purine metabolism; IMP biosynthesis via de novo pathway; 5-formamido-1-(5-phospho-D-ribosyl)imidazole-4-carboxamide from 5-amino-1-(5-phospho-D-ribosyl)imidazole-4-carboxamide (10-formyl THF route): step 1/1.</text>
</comment>
<dbReference type="InterPro" id="IPR002695">
    <property type="entry name" value="PurH-like"/>
</dbReference>
<reference evidence="12 13" key="1">
    <citation type="submission" date="2017-11" db="EMBL/GenBank/DDBJ databases">
        <title>Evolution of Phototrophy in the Chloroflexi Phylum Driven by Horizontal Gene Transfer.</title>
        <authorList>
            <person name="Ward L.M."/>
            <person name="Hemp J."/>
            <person name="Shih P.M."/>
            <person name="Mcglynn S.E."/>
            <person name="Fischer W."/>
        </authorList>
    </citation>
    <scope>NUCLEOTIDE SEQUENCE [LARGE SCALE GENOMIC DNA]</scope>
    <source>
        <strain evidence="12">JP3_7</strain>
    </source>
</reference>
<name>A0A2M8QFJ6_9CHLR</name>
<dbReference type="SMART" id="SM00851">
    <property type="entry name" value="MGS"/>
    <property type="match status" value="1"/>
</dbReference>
<evidence type="ECO:0000256" key="1">
    <source>
        <dbReference type="ARBA" id="ARBA00004844"/>
    </source>
</evidence>
<dbReference type="GO" id="GO:0003937">
    <property type="term" value="F:IMP cyclohydrolase activity"/>
    <property type="evidence" value="ECO:0007669"/>
    <property type="project" value="UniProtKB-UniRule"/>
</dbReference>
<feature type="domain" description="MGS-like" evidence="11">
    <location>
        <begin position="1"/>
        <end position="142"/>
    </location>
</feature>
<dbReference type="CDD" id="cd01421">
    <property type="entry name" value="IMPCH"/>
    <property type="match status" value="1"/>
</dbReference>
<dbReference type="AlphaFoldDB" id="A0A2M8QFJ6"/>
<evidence type="ECO:0000256" key="3">
    <source>
        <dbReference type="ARBA" id="ARBA00007667"/>
    </source>
</evidence>
<dbReference type="HAMAP" id="MF_00139">
    <property type="entry name" value="PurH"/>
    <property type="match status" value="1"/>
</dbReference>
<dbReference type="FunFam" id="3.40.50.1380:FF:000001">
    <property type="entry name" value="Bifunctional purine biosynthesis protein PurH"/>
    <property type="match status" value="1"/>
</dbReference>
<dbReference type="PANTHER" id="PTHR11692">
    <property type="entry name" value="BIFUNCTIONAL PURINE BIOSYNTHESIS PROTEIN PURH"/>
    <property type="match status" value="1"/>
</dbReference>
<dbReference type="EC" id="2.1.2.3" evidence="10"/>
<dbReference type="InterPro" id="IPR036914">
    <property type="entry name" value="MGS-like_dom_sf"/>
</dbReference>
<keyword evidence="7 10" id="KW-0511">Multifunctional enzyme</keyword>
<dbReference type="Pfam" id="PF01808">
    <property type="entry name" value="AICARFT_IMPCHas"/>
    <property type="match status" value="1"/>
</dbReference>
<dbReference type="Gene3D" id="3.40.50.1380">
    <property type="entry name" value="Methylglyoxal synthase-like domain"/>
    <property type="match status" value="1"/>
</dbReference>
<dbReference type="PROSITE" id="PS51855">
    <property type="entry name" value="MGS"/>
    <property type="match status" value="1"/>
</dbReference>
<dbReference type="UniPathway" id="UPA00074">
    <property type="reaction ID" value="UER00133"/>
</dbReference>
<evidence type="ECO:0000313" key="13">
    <source>
        <dbReference type="Proteomes" id="UP000230790"/>
    </source>
</evidence>
<dbReference type="NCBIfam" id="TIGR00355">
    <property type="entry name" value="purH"/>
    <property type="match status" value="1"/>
</dbReference>
<evidence type="ECO:0000259" key="11">
    <source>
        <dbReference type="PROSITE" id="PS51855"/>
    </source>
</evidence>
<comment type="caution">
    <text evidence="12">The sequence shown here is derived from an EMBL/GenBank/DDBJ whole genome shotgun (WGS) entry which is preliminary data.</text>
</comment>
<evidence type="ECO:0000313" key="12">
    <source>
        <dbReference type="EMBL" id="PJF48595.1"/>
    </source>
</evidence>
<dbReference type="GO" id="GO:0005829">
    <property type="term" value="C:cytosol"/>
    <property type="evidence" value="ECO:0007669"/>
    <property type="project" value="TreeGrafter"/>
</dbReference>
<keyword evidence="4 10" id="KW-0808">Transferase</keyword>
<dbReference type="EMBL" id="PGTN01000010">
    <property type="protein sequence ID" value="PJF48595.1"/>
    <property type="molecule type" value="Genomic_DNA"/>
</dbReference>
<accession>A0A2M8QFJ6</accession>
<evidence type="ECO:0000256" key="9">
    <source>
        <dbReference type="ARBA" id="ARBA00050687"/>
    </source>
</evidence>
<dbReference type="InterPro" id="IPR016193">
    <property type="entry name" value="Cytidine_deaminase-like"/>
</dbReference>
<evidence type="ECO:0000256" key="2">
    <source>
        <dbReference type="ARBA" id="ARBA00004954"/>
    </source>
</evidence>
<dbReference type="NCBIfam" id="NF002049">
    <property type="entry name" value="PRK00881.1"/>
    <property type="match status" value="1"/>
</dbReference>
<dbReference type="Proteomes" id="UP000230790">
    <property type="component" value="Unassembled WGS sequence"/>
</dbReference>
<dbReference type="PANTHER" id="PTHR11692:SF0">
    <property type="entry name" value="BIFUNCTIONAL PURINE BIOSYNTHESIS PROTEIN ATIC"/>
    <property type="match status" value="1"/>
</dbReference>
<evidence type="ECO:0000256" key="10">
    <source>
        <dbReference type="HAMAP-Rule" id="MF_00139"/>
    </source>
</evidence>
<dbReference type="GO" id="GO:0006189">
    <property type="term" value="P:'de novo' IMP biosynthetic process"/>
    <property type="evidence" value="ECO:0007669"/>
    <property type="project" value="UniProtKB-UniRule"/>
</dbReference>
<comment type="similarity">
    <text evidence="3 10">Belongs to the PurH family.</text>
</comment>
<dbReference type="SUPFAM" id="SSF53927">
    <property type="entry name" value="Cytidine deaminase-like"/>
    <property type="match status" value="1"/>
</dbReference>
<dbReference type="Gene3D" id="3.40.140.20">
    <property type="match status" value="2"/>
</dbReference>
<dbReference type="InterPro" id="IPR024051">
    <property type="entry name" value="AICAR_Tfase_dup_dom_sf"/>
</dbReference>
<sequence>MRALLSVSDKTRLIEFARSLHQHNVELIASGGTARVLQHAGLPVITVEQLTGSPEILEGRVKTLHPMIHGGILARDTEEDRADLARIGAPMIDLVVVNLYPFQKTVAQRYVTLQDAIEHIDIGGVALIRAAAKNYTRVAVVCDPCDYDLVLKDIAKNGGVSLETREVLALKAFAHTAAYDAAIRDYLMGIQSSDSPIYTLTLHKVQDLRYGENPHQKATLFSVNGNGCAGPLGGRLLQGKELSYNNLLDLDAAWRAALQFEQPTIVIVKHLSPCGIACADELHKAYTAAFNADPISAFGGVIASNWEVDAATVKAMGDLFIECIVAPGFTDEAKAMLSHRKNCRLLEIEDPAATTAPAYEYRSITGGLLRQTVDRGDPDPASWRVVTRAQPGEDDLRALRFAWKACQHVRSNAIVIARESRGVLATVGIGGGQPNRVDSVKIAAKRAGRRAKNAVLASDAFFPFPDGIREAAKVGVKAIVQPGGAMRDAEIIAAADEAGIAMVFTGVRHFRH</sequence>
<dbReference type="EC" id="3.5.4.10" evidence="10"/>
<dbReference type="Pfam" id="PF02142">
    <property type="entry name" value="MGS"/>
    <property type="match status" value="1"/>
</dbReference>
<dbReference type="GO" id="GO:0004643">
    <property type="term" value="F:phosphoribosylaminoimidazolecarboxamide formyltransferase activity"/>
    <property type="evidence" value="ECO:0007669"/>
    <property type="project" value="UniProtKB-UniRule"/>
</dbReference>
<evidence type="ECO:0000256" key="5">
    <source>
        <dbReference type="ARBA" id="ARBA00022755"/>
    </source>
</evidence>
<keyword evidence="6 10" id="KW-0378">Hydrolase</keyword>
<organism evidence="12 13">
    <name type="scientific">Candidatus Thermofonsia Clade 3 bacterium</name>
    <dbReference type="NCBI Taxonomy" id="2364212"/>
    <lineage>
        <taxon>Bacteria</taxon>
        <taxon>Bacillati</taxon>
        <taxon>Chloroflexota</taxon>
        <taxon>Candidatus Thermofontia</taxon>
        <taxon>Candidatus Thermofonsia Clade 3</taxon>
    </lineage>
</organism>
<evidence type="ECO:0000256" key="6">
    <source>
        <dbReference type="ARBA" id="ARBA00022801"/>
    </source>
</evidence>
<evidence type="ECO:0000256" key="4">
    <source>
        <dbReference type="ARBA" id="ARBA00022679"/>
    </source>
</evidence>
<keyword evidence="5 10" id="KW-0658">Purine biosynthesis</keyword>